<feature type="binding site" evidence="13">
    <location>
        <position position="343"/>
    </location>
    <ligand>
        <name>pyridoxal 5'-phosphate</name>
        <dbReference type="ChEBI" id="CHEBI:597326"/>
    </ligand>
</feature>
<evidence type="ECO:0000313" key="17">
    <source>
        <dbReference type="Proteomes" id="UP000218765"/>
    </source>
</evidence>
<protein>
    <recommendedName>
        <fullName evidence="5 11">Threonine synthase</fullName>
        <ecNumber evidence="11 12">4.2.3.1</ecNumber>
    </recommendedName>
</protein>
<evidence type="ECO:0000256" key="3">
    <source>
        <dbReference type="ARBA" id="ARBA00004979"/>
    </source>
</evidence>
<comment type="cofactor">
    <cofactor evidence="1 12 13">
        <name>pyridoxal 5'-phosphate</name>
        <dbReference type="ChEBI" id="CHEBI:597326"/>
    </cofactor>
</comment>
<dbReference type="FunFam" id="3.40.50.1100:FF:000013">
    <property type="entry name" value="Threonine synthase"/>
    <property type="match status" value="1"/>
</dbReference>
<evidence type="ECO:0000256" key="8">
    <source>
        <dbReference type="ARBA" id="ARBA00022898"/>
    </source>
</evidence>
<keyword evidence="12" id="KW-0456">Lyase</keyword>
<dbReference type="Pfam" id="PF00291">
    <property type="entry name" value="PALP"/>
    <property type="match status" value="1"/>
</dbReference>
<evidence type="ECO:0000256" key="1">
    <source>
        <dbReference type="ARBA" id="ARBA00001933"/>
    </source>
</evidence>
<dbReference type="RefSeq" id="WP_096366510.1">
    <property type="nucleotide sequence ID" value="NZ_AP018052.1"/>
</dbReference>
<keyword evidence="7 12" id="KW-0791">Threonine biosynthesis</keyword>
<evidence type="ECO:0000256" key="11">
    <source>
        <dbReference type="NCBIfam" id="TIGR00260"/>
    </source>
</evidence>
<dbReference type="PROSITE" id="PS00165">
    <property type="entry name" value="DEHYDRATASE_SER_THR"/>
    <property type="match status" value="1"/>
</dbReference>
<comment type="similarity">
    <text evidence="4 12">Belongs to the threonine synthase family.</text>
</comment>
<dbReference type="InterPro" id="IPR000634">
    <property type="entry name" value="Ser/Thr_deHydtase_PyrdxlP-BS"/>
</dbReference>
<evidence type="ECO:0000256" key="14">
    <source>
        <dbReference type="PIRSR" id="PIRSR038945-2"/>
    </source>
</evidence>
<evidence type="ECO:0000256" key="4">
    <source>
        <dbReference type="ARBA" id="ARBA00005517"/>
    </source>
</evidence>
<proteinExistence type="inferred from homology"/>
<dbReference type="PANTHER" id="PTHR10314">
    <property type="entry name" value="CYSTATHIONINE BETA-SYNTHASE"/>
    <property type="match status" value="1"/>
</dbReference>
<dbReference type="KEGG" id="ttc:FOKN1_2033"/>
<accession>A0A1Z4VSE1</accession>
<feature type="binding site" evidence="13">
    <location>
        <begin position="192"/>
        <end position="196"/>
    </location>
    <ligand>
        <name>pyridoxal 5'-phosphate</name>
        <dbReference type="ChEBI" id="CHEBI:597326"/>
    </ligand>
</feature>
<dbReference type="GO" id="GO:0030170">
    <property type="term" value="F:pyridoxal phosphate binding"/>
    <property type="evidence" value="ECO:0007669"/>
    <property type="project" value="InterPro"/>
</dbReference>
<evidence type="ECO:0000256" key="10">
    <source>
        <dbReference type="ARBA" id="ARBA00049144"/>
    </source>
</evidence>
<name>A0A1Z4VSE1_9GAMM</name>
<comment type="function">
    <text evidence="12">Catalyzes the gamma-elimination of phosphate from L-phosphohomoserine and the beta-addition of water to produce L-threonine.</text>
</comment>
<evidence type="ECO:0000256" key="2">
    <source>
        <dbReference type="ARBA" id="ARBA00004962"/>
    </source>
</evidence>
<dbReference type="CDD" id="cd01563">
    <property type="entry name" value="Thr-synth_1"/>
    <property type="match status" value="1"/>
</dbReference>
<evidence type="ECO:0000256" key="13">
    <source>
        <dbReference type="PIRSR" id="PIRSR038945-1"/>
    </source>
</evidence>
<dbReference type="GO" id="GO:0004124">
    <property type="term" value="F:cysteine synthase activity"/>
    <property type="evidence" value="ECO:0007669"/>
    <property type="project" value="UniProtKB-EC"/>
</dbReference>
<reference evidence="16 17" key="1">
    <citation type="submission" date="2017-05" db="EMBL/GenBank/DDBJ databases">
        <title>Thiocyanate degradation by Thiohalobacter thiocyanaticus FOKN1.</title>
        <authorList>
            <person name="Oshiki M."/>
            <person name="Fukushima T."/>
            <person name="Kawano S."/>
            <person name="Nakagawa J."/>
        </authorList>
    </citation>
    <scope>NUCLEOTIDE SEQUENCE [LARGE SCALE GENOMIC DNA]</scope>
    <source>
        <strain evidence="16 17">FOKN1</strain>
    </source>
</reference>
<comment type="catalytic activity">
    <reaction evidence="9">
        <text>O-acetyl-L-serine + hydrogen sulfide = L-cysteine + acetate</text>
        <dbReference type="Rhea" id="RHEA:14829"/>
        <dbReference type="ChEBI" id="CHEBI:29919"/>
        <dbReference type="ChEBI" id="CHEBI:30089"/>
        <dbReference type="ChEBI" id="CHEBI:35235"/>
        <dbReference type="ChEBI" id="CHEBI:58340"/>
        <dbReference type="EC" id="2.5.1.47"/>
    </reaction>
</comment>
<comment type="pathway">
    <text evidence="3 12">Amino-acid biosynthesis; L-threonine biosynthesis; L-threonine from L-aspartate: step 5/5.</text>
</comment>
<dbReference type="GO" id="GO:0004795">
    <property type="term" value="F:threonine synthase activity"/>
    <property type="evidence" value="ECO:0007669"/>
    <property type="project" value="UniProtKB-UniRule"/>
</dbReference>
<organism evidence="16 17">
    <name type="scientific">Thiohalobacter thiocyanaticus</name>
    <dbReference type="NCBI Taxonomy" id="585455"/>
    <lineage>
        <taxon>Bacteria</taxon>
        <taxon>Pseudomonadati</taxon>
        <taxon>Pseudomonadota</taxon>
        <taxon>Gammaproteobacteria</taxon>
        <taxon>Thiohalobacterales</taxon>
        <taxon>Thiohalobacteraceae</taxon>
        <taxon>Thiohalobacter</taxon>
    </lineage>
</organism>
<keyword evidence="6 12" id="KW-0028">Amino-acid biosynthesis</keyword>
<dbReference type="UniPathway" id="UPA00050">
    <property type="reaction ID" value="UER00065"/>
</dbReference>
<feature type="domain" description="Tryptophan synthase beta chain-like PALP" evidence="15">
    <location>
        <begin position="27"/>
        <end position="344"/>
    </location>
</feature>
<evidence type="ECO:0000256" key="5">
    <source>
        <dbReference type="ARBA" id="ARBA00018679"/>
    </source>
</evidence>
<evidence type="ECO:0000313" key="16">
    <source>
        <dbReference type="EMBL" id="BAZ94413.1"/>
    </source>
</evidence>
<evidence type="ECO:0000256" key="12">
    <source>
        <dbReference type="PIRNR" id="PIRNR038945"/>
    </source>
</evidence>
<dbReference type="InterPro" id="IPR036052">
    <property type="entry name" value="TrpB-like_PALP_sf"/>
</dbReference>
<feature type="binding site" evidence="13">
    <location>
        <position position="92"/>
    </location>
    <ligand>
        <name>pyridoxal 5'-phosphate</name>
        <dbReference type="ChEBI" id="CHEBI:597326"/>
    </ligand>
</feature>
<dbReference type="NCBIfam" id="TIGR00260">
    <property type="entry name" value="thrC"/>
    <property type="match status" value="1"/>
</dbReference>
<dbReference type="InterPro" id="IPR001926">
    <property type="entry name" value="TrpB-like_PALP"/>
</dbReference>
<dbReference type="InterPro" id="IPR004450">
    <property type="entry name" value="Thr_synthase-like"/>
</dbReference>
<comment type="catalytic activity">
    <reaction evidence="10 12">
        <text>O-phospho-L-homoserine + H2O = L-threonine + phosphate</text>
        <dbReference type="Rhea" id="RHEA:10840"/>
        <dbReference type="ChEBI" id="CHEBI:15377"/>
        <dbReference type="ChEBI" id="CHEBI:43474"/>
        <dbReference type="ChEBI" id="CHEBI:57590"/>
        <dbReference type="ChEBI" id="CHEBI:57926"/>
        <dbReference type="EC" id="4.2.3.1"/>
    </reaction>
</comment>
<dbReference type="Gene3D" id="3.40.50.1100">
    <property type="match status" value="2"/>
</dbReference>
<comment type="pathway">
    <text evidence="2">Amino-acid biosynthesis; L-cysteine biosynthesis; L-cysteine from L-serine: step 2/2.</text>
</comment>
<dbReference type="OrthoDB" id="9778118at2"/>
<evidence type="ECO:0000256" key="7">
    <source>
        <dbReference type="ARBA" id="ARBA00022697"/>
    </source>
</evidence>
<keyword evidence="17" id="KW-1185">Reference proteome</keyword>
<dbReference type="PIRSF" id="PIRSF038945">
    <property type="entry name" value="Thr_synthase"/>
    <property type="match status" value="1"/>
</dbReference>
<dbReference type="InterPro" id="IPR050214">
    <property type="entry name" value="Cys_Synth/Cystath_Beta-Synth"/>
</dbReference>
<dbReference type="AlphaFoldDB" id="A0A1Z4VSE1"/>
<keyword evidence="8 12" id="KW-0663">Pyridoxal phosphate</keyword>
<feature type="modified residue" description="N6-(pyridoxal phosphate)lysine" evidence="14">
    <location>
        <position position="66"/>
    </location>
</feature>
<evidence type="ECO:0000259" key="15">
    <source>
        <dbReference type="Pfam" id="PF00291"/>
    </source>
</evidence>
<dbReference type="SUPFAM" id="SSF53686">
    <property type="entry name" value="Tryptophan synthase beta subunit-like PLP-dependent enzymes"/>
    <property type="match status" value="1"/>
</dbReference>
<dbReference type="GO" id="GO:0009088">
    <property type="term" value="P:threonine biosynthetic process"/>
    <property type="evidence" value="ECO:0007669"/>
    <property type="project" value="UniProtKB-UniRule"/>
</dbReference>
<dbReference type="InterPro" id="IPR026260">
    <property type="entry name" value="Thr_Synthase_bac/arc"/>
</dbReference>
<dbReference type="EC" id="4.2.3.1" evidence="11 12"/>
<gene>
    <name evidence="16" type="ORF">FOKN1_2033</name>
</gene>
<evidence type="ECO:0000256" key="6">
    <source>
        <dbReference type="ARBA" id="ARBA00022605"/>
    </source>
</evidence>
<dbReference type="Proteomes" id="UP000218765">
    <property type="component" value="Chromosome"/>
</dbReference>
<sequence>MPFRTRYTGLIDKYRDRLPVHDDTRIISLGEGNTPLIRLNNIPRVIGKEVDIYVKFEGLNPTGSFKDRGMTMAVTRAVEEGSKAIICASTGNTSAAAAAYAARAGITAFVLIPEGKIAMGKLAQAMMHGAVVLQIRGNFDAGMRLVKEVAEAAPVTIVNSINPYRLQGQKTAAFEIVEELGRAPDYHCLPVGNAGNITAHWIGYCEYSSGSGDHVTEACTFCKGHCSYAGGAIVGNRPKMIGYQAAGSAPFMRGAMVDDPDTVATAIRIGHPQSWDQAWKVREESGGWFDECTDEEILAAQKLLAQNEGVFCEPASAASLAGALRDVKNGKIPEGSSIVCTLTGNGLKDPDTAISQCRADGTMLTIDATLDAVRDAILKGMEGN</sequence>
<dbReference type="EMBL" id="AP018052">
    <property type="protein sequence ID" value="BAZ94413.1"/>
    <property type="molecule type" value="Genomic_DNA"/>
</dbReference>
<evidence type="ECO:0000256" key="9">
    <source>
        <dbReference type="ARBA" id="ARBA00047931"/>
    </source>
</evidence>